<evidence type="ECO:0008006" key="2">
    <source>
        <dbReference type="Google" id="ProtNLM"/>
    </source>
</evidence>
<accession>A0A382EXR6</accession>
<dbReference type="SUPFAM" id="SSF54427">
    <property type="entry name" value="NTF2-like"/>
    <property type="match status" value="1"/>
</dbReference>
<dbReference type="EMBL" id="UINC01046632">
    <property type="protein sequence ID" value="SVB54904.1"/>
    <property type="molecule type" value="Genomic_DNA"/>
</dbReference>
<dbReference type="Gene3D" id="3.10.450.50">
    <property type="match status" value="1"/>
</dbReference>
<dbReference type="AlphaFoldDB" id="A0A382EXR6"/>
<evidence type="ECO:0000313" key="1">
    <source>
        <dbReference type="EMBL" id="SVB54904.1"/>
    </source>
</evidence>
<organism evidence="1">
    <name type="scientific">marine metagenome</name>
    <dbReference type="NCBI Taxonomy" id="408172"/>
    <lineage>
        <taxon>unclassified sequences</taxon>
        <taxon>metagenomes</taxon>
        <taxon>ecological metagenomes</taxon>
    </lineage>
</organism>
<sequence>MTVIVAGLMACSDSSEKSSPIKPKVSSQSSEDDVAIKQAEINFVAEENALKEVFTKHAEGISKKDLDEIMIYWLKSGSEDVFTAWTFWAGAFEKNVGWDDIKKGWVGIFRLRGGDMTIEFLSVAIDSRAKNATLRAKYKWAASGDLIADMGKDKKDKWKIRAIDYTNGRFGKQIKELRNPAYKNP</sequence>
<dbReference type="InterPro" id="IPR032710">
    <property type="entry name" value="NTF2-like_dom_sf"/>
</dbReference>
<name>A0A382EXR6_9ZZZZ</name>
<gene>
    <name evidence="1" type="ORF">METZ01_LOCUS207758</name>
</gene>
<protein>
    <recommendedName>
        <fullName evidence="2">SnoaL-like domain-containing protein</fullName>
    </recommendedName>
</protein>
<reference evidence="1" key="1">
    <citation type="submission" date="2018-05" db="EMBL/GenBank/DDBJ databases">
        <authorList>
            <person name="Lanie J.A."/>
            <person name="Ng W.-L."/>
            <person name="Kazmierczak K.M."/>
            <person name="Andrzejewski T.M."/>
            <person name="Davidsen T.M."/>
            <person name="Wayne K.J."/>
            <person name="Tettelin H."/>
            <person name="Glass J.I."/>
            <person name="Rusch D."/>
            <person name="Podicherti R."/>
            <person name="Tsui H.-C.T."/>
            <person name="Winkler M.E."/>
        </authorList>
    </citation>
    <scope>NUCLEOTIDE SEQUENCE</scope>
</reference>
<proteinExistence type="predicted"/>